<evidence type="ECO:0000313" key="4">
    <source>
        <dbReference type="EMBL" id="OEJ85501.1"/>
    </source>
</evidence>
<keyword evidence="5" id="KW-1185">Reference proteome</keyword>
<evidence type="ECO:0000256" key="3">
    <source>
        <dbReference type="ARBA" id="ARBA00023274"/>
    </source>
</evidence>
<dbReference type="InterPro" id="IPR008991">
    <property type="entry name" value="Translation_prot_SH3-like_sf"/>
</dbReference>
<dbReference type="InterPro" id="IPR038657">
    <property type="entry name" value="Ribosomal_bL19_sf"/>
</dbReference>
<keyword evidence="2 4" id="KW-0689">Ribosomal protein</keyword>
<proteinExistence type="inferred from homology"/>
<evidence type="ECO:0000313" key="5">
    <source>
        <dbReference type="Proteomes" id="UP000095728"/>
    </source>
</evidence>
<reference evidence="5" key="1">
    <citation type="journal article" date="2016" name="Genome Announc.">
        <title>Genome sequences of three species of Hanseniaspora isolated from spontaneous wine fermentations.</title>
        <authorList>
            <person name="Sternes P.R."/>
            <person name="Lee D."/>
            <person name="Kutyna D.R."/>
            <person name="Borneman A.R."/>
        </authorList>
    </citation>
    <scope>NUCLEOTIDE SEQUENCE [LARGE SCALE GENOMIC DNA]</scope>
    <source>
        <strain evidence="5">AWRI3579</strain>
    </source>
</reference>
<name>A0A1E5RF24_9ASCO</name>
<dbReference type="STRING" id="56408.A0A1E5RF24"/>
<dbReference type="EMBL" id="LPNM01000007">
    <property type="protein sequence ID" value="OEJ85501.1"/>
    <property type="molecule type" value="Genomic_DNA"/>
</dbReference>
<dbReference type="AlphaFoldDB" id="A0A1E5RF24"/>
<accession>A0A1E5RF24</accession>
<keyword evidence="3" id="KW-0687">Ribonucleoprotein</keyword>
<dbReference type="SUPFAM" id="SSF50104">
    <property type="entry name" value="Translation proteins SH3-like domain"/>
    <property type="match status" value="1"/>
</dbReference>
<dbReference type="GO" id="GO:0005762">
    <property type="term" value="C:mitochondrial large ribosomal subunit"/>
    <property type="evidence" value="ECO:0007669"/>
    <property type="project" value="TreeGrafter"/>
</dbReference>
<evidence type="ECO:0000256" key="2">
    <source>
        <dbReference type="ARBA" id="ARBA00022980"/>
    </source>
</evidence>
<comment type="similarity">
    <text evidence="1">Belongs to the bacterial ribosomal protein bL19 family.</text>
</comment>
<dbReference type="InParanoid" id="A0A1E5RF24"/>
<gene>
    <name evidence="4" type="ORF">AWRI3579_g1722</name>
</gene>
<dbReference type="OrthoDB" id="432645at2759"/>
<dbReference type="FunCoup" id="A0A1E5RF24">
    <property type="interactions" value="280"/>
</dbReference>
<dbReference type="Proteomes" id="UP000095728">
    <property type="component" value="Unassembled WGS sequence"/>
</dbReference>
<sequence length="178" mass="21322">MLKNFINPLKVFTRNYQLKTTTHKTIDVYPPREPVTMKTQRYRQFVQKDVERLDPSHWRRDLLSAKTPQTVVRTGDIVRVVYHKRPNMKMDDLYGYVLGINKKQHGTLLGSSLLLRNHFAKTAVEVRVPVFSPLIERIDIIKRPERRRRRNKHYYIRDQKTDVGNIEGDVKRRRQLQM</sequence>
<organism evidence="4 5">
    <name type="scientific">Hanseniaspora osmophila</name>
    <dbReference type="NCBI Taxonomy" id="56408"/>
    <lineage>
        <taxon>Eukaryota</taxon>
        <taxon>Fungi</taxon>
        <taxon>Dikarya</taxon>
        <taxon>Ascomycota</taxon>
        <taxon>Saccharomycotina</taxon>
        <taxon>Saccharomycetes</taxon>
        <taxon>Saccharomycodales</taxon>
        <taxon>Saccharomycodaceae</taxon>
        <taxon>Hanseniaspora</taxon>
    </lineage>
</organism>
<dbReference type="Pfam" id="PF01245">
    <property type="entry name" value="Ribosomal_L19"/>
    <property type="match status" value="1"/>
</dbReference>
<dbReference type="GO" id="GO:0006412">
    <property type="term" value="P:translation"/>
    <property type="evidence" value="ECO:0007669"/>
    <property type="project" value="InterPro"/>
</dbReference>
<dbReference type="GO" id="GO:0003735">
    <property type="term" value="F:structural constituent of ribosome"/>
    <property type="evidence" value="ECO:0007669"/>
    <property type="project" value="InterPro"/>
</dbReference>
<protein>
    <submittedName>
        <fullName evidence="4">54S ribosomal protein IMG1, mitochondrial</fullName>
    </submittedName>
</protein>
<dbReference type="PANTHER" id="PTHR15680">
    <property type="entry name" value="RIBOSOMAL PROTEIN L19"/>
    <property type="match status" value="1"/>
</dbReference>
<dbReference type="PANTHER" id="PTHR15680:SF9">
    <property type="entry name" value="LARGE RIBOSOMAL SUBUNIT PROTEIN BL19M"/>
    <property type="match status" value="1"/>
</dbReference>
<dbReference type="Gene3D" id="2.30.30.790">
    <property type="match status" value="1"/>
</dbReference>
<comment type="caution">
    <text evidence="4">The sequence shown here is derived from an EMBL/GenBank/DDBJ whole genome shotgun (WGS) entry which is preliminary data.</text>
</comment>
<dbReference type="InterPro" id="IPR001857">
    <property type="entry name" value="Ribosomal_bL19"/>
</dbReference>
<evidence type="ECO:0000256" key="1">
    <source>
        <dbReference type="ARBA" id="ARBA00005781"/>
    </source>
</evidence>